<dbReference type="Gene3D" id="3.40.50.1110">
    <property type="entry name" value="SGNH hydrolase"/>
    <property type="match status" value="1"/>
</dbReference>
<feature type="domain" description="SGNH hydrolase-type esterase" evidence="2">
    <location>
        <begin position="32"/>
        <end position="267"/>
    </location>
</feature>
<keyword evidence="1" id="KW-0732">Signal</keyword>
<dbReference type="InterPro" id="IPR037460">
    <property type="entry name" value="SEST-like"/>
</dbReference>
<proteinExistence type="predicted"/>
<keyword evidence="4" id="KW-1185">Reference proteome</keyword>
<dbReference type="PANTHER" id="PTHR37981:SF1">
    <property type="entry name" value="SGNH HYDROLASE-TYPE ESTERASE DOMAIN-CONTAINING PROTEIN"/>
    <property type="match status" value="1"/>
</dbReference>
<name>A0ABV9U6J9_9ACTN</name>
<feature type="signal peptide" evidence="1">
    <location>
        <begin position="1"/>
        <end position="20"/>
    </location>
</feature>
<evidence type="ECO:0000256" key="1">
    <source>
        <dbReference type="SAM" id="SignalP"/>
    </source>
</evidence>
<dbReference type="RefSeq" id="WP_378261783.1">
    <property type="nucleotide sequence ID" value="NZ_JBHSIT010000011.1"/>
</dbReference>
<dbReference type="Pfam" id="PF13472">
    <property type="entry name" value="Lipase_GDSL_2"/>
    <property type="match status" value="1"/>
</dbReference>
<dbReference type="EMBL" id="JBHSIT010000011">
    <property type="protein sequence ID" value="MFC4912152.1"/>
    <property type="molecule type" value="Genomic_DNA"/>
</dbReference>
<evidence type="ECO:0000313" key="4">
    <source>
        <dbReference type="Proteomes" id="UP001595872"/>
    </source>
</evidence>
<sequence>MRRLATVLALAITAATPLPAARADRPASRYAALGDSFTAGPMIPNRHGMAGCLRSDHNYPSLVAKALKARLSDASCTGAETADMTRPQRTAVGTNPPQLDSVTAGTTLVTLGIGGNDVGFSKIVLTCGALSLMSPKGAPCATRYGNDLDKRIQETAPKVASVLRQIHKKAPHARVLLVGYMRLLPDANGCWPEIPIATGDVPFLNTTERKMNAMLAKTAAANGATFVDTYARTEGHDVCAPLTARWVEGLLPSHPAAPAHPNAVGMQQIATRVLAALKASKDA</sequence>
<dbReference type="PANTHER" id="PTHR37981">
    <property type="entry name" value="LIPASE 2"/>
    <property type="match status" value="1"/>
</dbReference>
<protein>
    <submittedName>
        <fullName evidence="3">SGNH/GDSL hydrolase family protein</fullName>
        <ecNumber evidence="3">3.1.-.-</ecNumber>
    </submittedName>
</protein>
<dbReference type="InterPro" id="IPR013830">
    <property type="entry name" value="SGNH_hydro"/>
</dbReference>
<evidence type="ECO:0000259" key="2">
    <source>
        <dbReference type="Pfam" id="PF13472"/>
    </source>
</evidence>
<keyword evidence="3" id="KW-0378">Hydrolase</keyword>
<organism evidence="3 4">
    <name type="scientific">Actinomadura gamaensis</name>
    <dbReference type="NCBI Taxonomy" id="1763541"/>
    <lineage>
        <taxon>Bacteria</taxon>
        <taxon>Bacillati</taxon>
        <taxon>Actinomycetota</taxon>
        <taxon>Actinomycetes</taxon>
        <taxon>Streptosporangiales</taxon>
        <taxon>Thermomonosporaceae</taxon>
        <taxon>Actinomadura</taxon>
    </lineage>
</organism>
<dbReference type="InterPro" id="IPR036514">
    <property type="entry name" value="SGNH_hydro_sf"/>
</dbReference>
<dbReference type="EC" id="3.1.-.-" evidence="3"/>
<evidence type="ECO:0000313" key="3">
    <source>
        <dbReference type="EMBL" id="MFC4912152.1"/>
    </source>
</evidence>
<gene>
    <name evidence="3" type="ORF">ACFPCY_32955</name>
</gene>
<accession>A0ABV9U6J9</accession>
<dbReference type="Proteomes" id="UP001595872">
    <property type="component" value="Unassembled WGS sequence"/>
</dbReference>
<dbReference type="SUPFAM" id="SSF52266">
    <property type="entry name" value="SGNH hydrolase"/>
    <property type="match status" value="1"/>
</dbReference>
<feature type="chain" id="PRO_5045141911" evidence="1">
    <location>
        <begin position="21"/>
        <end position="283"/>
    </location>
</feature>
<dbReference type="CDD" id="cd01823">
    <property type="entry name" value="SEST_like"/>
    <property type="match status" value="1"/>
</dbReference>
<reference evidence="4" key="1">
    <citation type="journal article" date="2019" name="Int. J. Syst. Evol. Microbiol.">
        <title>The Global Catalogue of Microorganisms (GCM) 10K type strain sequencing project: providing services to taxonomists for standard genome sequencing and annotation.</title>
        <authorList>
            <consortium name="The Broad Institute Genomics Platform"/>
            <consortium name="The Broad Institute Genome Sequencing Center for Infectious Disease"/>
            <person name="Wu L."/>
            <person name="Ma J."/>
        </authorList>
    </citation>
    <scope>NUCLEOTIDE SEQUENCE [LARGE SCALE GENOMIC DNA]</scope>
    <source>
        <strain evidence="4">KLKA75</strain>
    </source>
</reference>
<comment type="caution">
    <text evidence="3">The sequence shown here is derived from an EMBL/GenBank/DDBJ whole genome shotgun (WGS) entry which is preliminary data.</text>
</comment>
<dbReference type="GO" id="GO:0016787">
    <property type="term" value="F:hydrolase activity"/>
    <property type="evidence" value="ECO:0007669"/>
    <property type="project" value="UniProtKB-KW"/>
</dbReference>